<comment type="caution">
    <text evidence="1">The sequence shown here is derived from an EMBL/GenBank/DDBJ whole genome shotgun (WGS) entry which is preliminary data.</text>
</comment>
<dbReference type="InterPro" id="IPR036663">
    <property type="entry name" value="Fumarylacetoacetase_C_sf"/>
</dbReference>
<evidence type="ECO:0000313" key="1">
    <source>
        <dbReference type="EMBL" id="GAA2500141.1"/>
    </source>
</evidence>
<gene>
    <name evidence="1" type="ORF">GCM10010276_47730</name>
</gene>
<evidence type="ECO:0000313" key="2">
    <source>
        <dbReference type="Proteomes" id="UP001501777"/>
    </source>
</evidence>
<name>A0ABP5ZSR5_STRLO</name>
<protein>
    <recommendedName>
        <fullName evidence="3">Fumarylacetoacetate hydrolase</fullName>
    </recommendedName>
</protein>
<accession>A0ABP5ZSR5</accession>
<sequence length="259" mass="28131">MKMTTIRKVAGTYELAVGYADSGLSWPEYLEGLAGQEERPSPPGTVPFLPEERSRAAVYSFGYTHAVVNGAAVEKGRLDFYYKGTGELLRTDGDPLSSPVPLTGGGIEVEYCAVYCVNKEGDPVYLGFTLANDFSDAGLRHARRNLANLSKLQPTSVAAEVVLAEVPPSSEVTASISREGTAVWERRGALGRREMLYSPRVLERLLLRRRGLFEAGTVVYLLLGSCISSHKDGTELREGDVITMRDTYTGLSLGNVFLG</sequence>
<dbReference type="EMBL" id="BAAASG010000011">
    <property type="protein sequence ID" value="GAA2500141.1"/>
    <property type="molecule type" value="Genomic_DNA"/>
</dbReference>
<proteinExistence type="predicted"/>
<organism evidence="1 2">
    <name type="scientific">Streptomyces longisporus</name>
    <dbReference type="NCBI Taxonomy" id="1948"/>
    <lineage>
        <taxon>Bacteria</taxon>
        <taxon>Bacillati</taxon>
        <taxon>Actinomycetota</taxon>
        <taxon>Actinomycetes</taxon>
        <taxon>Kitasatosporales</taxon>
        <taxon>Streptomycetaceae</taxon>
        <taxon>Streptomyces</taxon>
    </lineage>
</organism>
<dbReference type="Proteomes" id="UP001501777">
    <property type="component" value="Unassembled WGS sequence"/>
</dbReference>
<keyword evidence="2" id="KW-1185">Reference proteome</keyword>
<evidence type="ECO:0008006" key="3">
    <source>
        <dbReference type="Google" id="ProtNLM"/>
    </source>
</evidence>
<reference evidence="2" key="1">
    <citation type="journal article" date="2019" name="Int. J. Syst. Evol. Microbiol.">
        <title>The Global Catalogue of Microorganisms (GCM) 10K type strain sequencing project: providing services to taxonomists for standard genome sequencing and annotation.</title>
        <authorList>
            <consortium name="The Broad Institute Genomics Platform"/>
            <consortium name="The Broad Institute Genome Sequencing Center for Infectious Disease"/>
            <person name="Wu L."/>
            <person name="Ma J."/>
        </authorList>
    </citation>
    <scope>NUCLEOTIDE SEQUENCE [LARGE SCALE GENOMIC DNA]</scope>
    <source>
        <strain evidence="2">JCM 4395</strain>
    </source>
</reference>
<dbReference type="Gene3D" id="3.90.850.10">
    <property type="entry name" value="Fumarylacetoacetase-like, C-terminal domain"/>
    <property type="match status" value="1"/>
</dbReference>